<comment type="caution">
    <text evidence="2">The sequence shown here is derived from an EMBL/GenBank/DDBJ whole genome shotgun (WGS) entry which is preliminary data.</text>
</comment>
<dbReference type="EMBL" id="AZHD01000014">
    <property type="protein sequence ID" value="OAA57394.1"/>
    <property type="molecule type" value="Genomic_DNA"/>
</dbReference>
<organism evidence="2 3">
    <name type="scientific">Niveomyces insectorum RCEF 264</name>
    <dbReference type="NCBI Taxonomy" id="1081102"/>
    <lineage>
        <taxon>Eukaryota</taxon>
        <taxon>Fungi</taxon>
        <taxon>Dikarya</taxon>
        <taxon>Ascomycota</taxon>
        <taxon>Pezizomycotina</taxon>
        <taxon>Sordariomycetes</taxon>
        <taxon>Hypocreomycetidae</taxon>
        <taxon>Hypocreales</taxon>
        <taxon>Cordycipitaceae</taxon>
        <taxon>Niveomyces</taxon>
    </lineage>
</organism>
<dbReference type="Proteomes" id="UP000076874">
    <property type="component" value="Unassembled WGS sequence"/>
</dbReference>
<name>A0A167Q872_9HYPO</name>
<accession>A0A167Q872</accession>
<dbReference type="InterPro" id="IPR003615">
    <property type="entry name" value="HNH_nuc"/>
</dbReference>
<dbReference type="STRING" id="1081102.A0A167Q872"/>
<dbReference type="OrthoDB" id="2104739at2759"/>
<evidence type="ECO:0000259" key="1">
    <source>
        <dbReference type="Pfam" id="PF13391"/>
    </source>
</evidence>
<keyword evidence="3" id="KW-1185">Reference proteome</keyword>
<evidence type="ECO:0000313" key="2">
    <source>
        <dbReference type="EMBL" id="OAA57394.1"/>
    </source>
</evidence>
<reference evidence="2 3" key="1">
    <citation type="journal article" date="2016" name="Genome Biol. Evol.">
        <title>Divergent and convergent evolution of fungal pathogenicity.</title>
        <authorList>
            <person name="Shang Y."/>
            <person name="Xiao G."/>
            <person name="Zheng P."/>
            <person name="Cen K."/>
            <person name="Zhan S."/>
            <person name="Wang C."/>
        </authorList>
    </citation>
    <scope>NUCLEOTIDE SEQUENCE [LARGE SCALE GENOMIC DNA]</scope>
    <source>
        <strain evidence="2 3">RCEF 264</strain>
    </source>
</reference>
<feature type="domain" description="HNH nuclease" evidence="1">
    <location>
        <begin position="208"/>
        <end position="274"/>
    </location>
</feature>
<dbReference type="Pfam" id="PF13391">
    <property type="entry name" value="HNH_2"/>
    <property type="match status" value="1"/>
</dbReference>
<dbReference type="AlphaFoldDB" id="A0A167Q872"/>
<proteinExistence type="predicted"/>
<gene>
    <name evidence="2" type="ORF">SPI_07053</name>
</gene>
<sequence length="402" mass="44237">MEDIGRRHTLPLQSPPEAIIGCSSKSPLNAAERASARRLFYRIVEHFEVISDRARHGPGSQTYSKPRLIRCTYEYTLSDESRDLFLRSFFGALALPAFGDGTEGDGELEVDYEELMPLFDGFAECLMDKFFSASPVYDSAVLPAQDAGGSTPGSAGTTDRLASLRGACLVRDRYRCVITRKFDSSEHEIRYKQHGGNARDEDGALLHEQDPSQFDTLEVAHILPHSLTETNAQRTLDEPRQTALAILNMLDNGVAHLINGADMDRPRNALTLSALTLSALTLSARLHEFFGAFNVYFDPVPGEPNTYRIQSFLSPLMTRSIGCPVTRTLFVTANRTIEPPSARLLAVHRAIAHILHLSGAGNYIDTVLRDMDDCVVRSDGSSDLGRIVSLSLGGWLNSAVYS</sequence>
<evidence type="ECO:0000313" key="3">
    <source>
        <dbReference type="Proteomes" id="UP000076874"/>
    </source>
</evidence>
<protein>
    <recommendedName>
        <fullName evidence="1">HNH nuclease domain-containing protein</fullName>
    </recommendedName>
</protein>